<protein>
    <submittedName>
        <fullName evidence="1">Uncharacterized protein</fullName>
    </submittedName>
</protein>
<proteinExistence type="predicted"/>
<organism evidence="1 2">
    <name type="scientific">Cichorium intybus</name>
    <name type="common">Chicory</name>
    <dbReference type="NCBI Taxonomy" id="13427"/>
    <lineage>
        <taxon>Eukaryota</taxon>
        <taxon>Viridiplantae</taxon>
        <taxon>Streptophyta</taxon>
        <taxon>Embryophyta</taxon>
        <taxon>Tracheophyta</taxon>
        <taxon>Spermatophyta</taxon>
        <taxon>Magnoliopsida</taxon>
        <taxon>eudicotyledons</taxon>
        <taxon>Gunneridae</taxon>
        <taxon>Pentapetalae</taxon>
        <taxon>asterids</taxon>
        <taxon>campanulids</taxon>
        <taxon>Asterales</taxon>
        <taxon>Asteraceae</taxon>
        <taxon>Cichorioideae</taxon>
        <taxon>Cichorieae</taxon>
        <taxon>Cichoriinae</taxon>
        <taxon>Cichorium</taxon>
    </lineage>
</organism>
<reference evidence="2" key="1">
    <citation type="journal article" date="2022" name="Mol. Ecol. Resour.">
        <title>The genomes of chicory, endive, great burdock and yacon provide insights into Asteraceae palaeo-polyploidization history and plant inulin production.</title>
        <authorList>
            <person name="Fan W."/>
            <person name="Wang S."/>
            <person name="Wang H."/>
            <person name="Wang A."/>
            <person name="Jiang F."/>
            <person name="Liu H."/>
            <person name="Zhao H."/>
            <person name="Xu D."/>
            <person name="Zhang Y."/>
        </authorList>
    </citation>
    <scope>NUCLEOTIDE SEQUENCE [LARGE SCALE GENOMIC DNA]</scope>
    <source>
        <strain evidence="2">cv. Punajuju</strain>
    </source>
</reference>
<dbReference type="EMBL" id="CM042010">
    <property type="protein sequence ID" value="KAI3782947.1"/>
    <property type="molecule type" value="Genomic_DNA"/>
</dbReference>
<sequence length="102" mass="11964">MAMGKNIYALVLFHHLYNKYHETLDMSRINDCIRVNLHAHVLYMHKTTNLINLILKLYNPPMGFAWLVASLTRLKNIHWMATCTRSISIKRTLCHKVKLTNS</sequence>
<dbReference type="Proteomes" id="UP001055811">
    <property type="component" value="Linkage Group LG02"/>
</dbReference>
<name>A0ACB9GHK5_CICIN</name>
<accession>A0ACB9GHK5</accession>
<comment type="caution">
    <text evidence="1">The sequence shown here is derived from an EMBL/GenBank/DDBJ whole genome shotgun (WGS) entry which is preliminary data.</text>
</comment>
<keyword evidence="2" id="KW-1185">Reference proteome</keyword>
<evidence type="ECO:0000313" key="2">
    <source>
        <dbReference type="Proteomes" id="UP001055811"/>
    </source>
</evidence>
<gene>
    <name evidence="1" type="ORF">L2E82_13008</name>
</gene>
<reference evidence="1 2" key="2">
    <citation type="journal article" date="2022" name="Mol. Ecol. Resour.">
        <title>The genomes of chicory, endive, great burdock and yacon provide insights into Asteraceae paleo-polyploidization history and plant inulin production.</title>
        <authorList>
            <person name="Fan W."/>
            <person name="Wang S."/>
            <person name="Wang H."/>
            <person name="Wang A."/>
            <person name="Jiang F."/>
            <person name="Liu H."/>
            <person name="Zhao H."/>
            <person name="Xu D."/>
            <person name="Zhang Y."/>
        </authorList>
    </citation>
    <scope>NUCLEOTIDE SEQUENCE [LARGE SCALE GENOMIC DNA]</scope>
    <source>
        <strain evidence="2">cv. Punajuju</strain>
        <tissue evidence="1">Leaves</tissue>
    </source>
</reference>
<evidence type="ECO:0000313" key="1">
    <source>
        <dbReference type="EMBL" id="KAI3782947.1"/>
    </source>
</evidence>